<organism evidence="9 10">
    <name type="scientific">Carboxydothermus ferrireducens DSM 11255</name>
    <dbReference type="NCBI Taxonomy" id="1119529"/>
    <lineage>
        <taxon>Bacteria</taxon>
        <taxon>Bacillati</taxon>
        <taxon>Bacillota</taxon>
        <taxon>Clostridia</taxon>
        <taxon>Thermoanaerobacterales</taxon>
        <taxon>Thermoanaerobacteraceae</taxon>
        <taxon>Carboxydothermus</taxon>
    </lineage>
</organism>
<dbReference type="InterPro" id="IPR031475">
    <property type="entry name" value="NBD_C"/>
</dbReference>
<dbReference type="Pfam" id="PF07005">
    <property type="entry name" value="SBD_N"/>
    <property type="match status" value="1"/>
</dbReference>
<evidence type="ECO:0000256" key="5">
    <source>
        <dbReference type="ARBA" id="ARBA00022840"/>
    </source>
</evidence>
<accession>A0ABX2RA71</accession>
<evidence type="ECO:0000259" key="7">
    <source>
        <dbReference type="Pfam" id="PF07005"/>
    </source>
</evidence>
<name>A0ABX2RA71_9THEO</name>
<dbReference type="InterPro" id="IPR042213">
    <property type="entry name" value="NBD_C_sf"/>
</dbReference>
<evidence type="ECO:0000256" key="2">
    <source>
        <dbReference type="ARBA" id="ARBA00022679"/>
    </source>
</evidence>
<dbReference type="Gene3D" id="3.40.50.10840">
    <property type="entry name" value="Putative sugar-binding, N-terminal domain"/>
    <property type="match status" value="1"/>
</dbReference>
<keyword evidence="3" id="KW-0547">Nucleotide-binding</keyword>
<sequence length="432" mass="47237">MKQIAIIADDLTGASDTGVQFTQKGLETLVIFDAKNFFEDAKNVNVVVIDTDSRSLTSSAAYQKIKEVSQVLKPKGYKLIYKKIDSTLRGNIGAEIDAIMDVITFDFAAIVPAYPKMGRTTIEGQHFLHGVPIDKTEIANDPICPVKDSNIVSLLSSQSKRNIGLVNLQTIRSGIENIKAKVDNLLKKDVQLIVFDSKTSQDLKIVTEYLSSSNYQILWVGSAGLAESLLDALEFTFNDISQFKLLSTENPVLLVIGSISKITQQQLSIILKQPNVTSVKLDPLNVLKDEQYNNEISRCLVEIKLALKKGFDVAFHVNSSPEIVQKTQEIGKLLNIPQNQISNRIADALGIISSQVIKEIPLQGLILTGGDTAKSVCKHLGVRGLKLIKELEPGVPISQLIGFGNLLAITKAGAFGTERTLINAVHFLKGDR</sequence>
<keyword evidence="2" id="KW-0808">Transferase</keyword>
<dbReference type="RefSeq" id="WP_028052691.1">
    <property type="nucleotide sequence ID" value="NZ_ATYG01000026.1"/>
</dbReference>
<protein>
    <submittedName>
        <fullName evidence="9">Uncharacterized protein YgbK (DUF1537 family)</fullName>
    </submittedName>
</protein>
<dbReference type="InterPro" id="IPR037051">
    <property type="entry name" value="4-carb_acid_sugar_kinase_N_sf"/>
</dbReference>
<dbReference type="Gene3D" id="3.40.980.20">
    <property type="entry name" value="Four-carbon acid sugar kinase, nucleotide binding domain"/>
    <property type="match status" value="1"/>
</dbReference>
<evidence type="ECO:0000259" key="8">
    <source>
        <dbReference type="Pfam" id="PF17042"/>
    </source>
</evidence>
<proteinExistence type="inferred from homology"/>
<keyword evidence="6" id="KW-0119">Carbohydrate metabolism</keyword>
<keyword evidence="4" id="KW-0418">Kinase</keyword>
<dbReference type="SUPFAM" id="SSF142764">
    <property type="entry name" value="YgbK-like"/>
    <property type="match status" value="1"/>
</dbReference>
<evidence type="ECO:0000256" key="6">
    <source>
        <dbReference type="ARBA" id="ARBA00023277"/>
    </source>
</evidence>
<keyword evidence="5" id="KW-0067">ATP-binding</keyword>
<feature type="domain" description="Four-carbon acid sugar kinase N-terminal" evidence="7">
    <location>
        <begin position="4"/>
        <end position="229"/>
    </location>
</feature>
<gene>
    <name evidence="9" type="ORF">HDG70_001820</name>
</gene>
<keyword evidence="10" id="KW-1185">Reference proteome</keyword>
<reference evidence="9 10" key="1">
    <citation type="submission" date="2020-07" db="EMBL/GenBank/DDBJ databases">
        <title>Genomic Encyclopedia of Type Strains, Phase III (KMG-III): the genomes of soil and plant-associated and newly described type strains.</title>
        <authorList>
            <person name="Whitman W."/>
        </authorList>
    </citation>
    <scope>NUCLEOTIDE SEQUENCE [LARGE SCALE GENOMIC DNA]</scope>
    <source>
        <strain evidence="9 10">DSM 11255</strain>
    </source>
</reference>
<feature type="domain" description="Four-carbon acid sugar kinase nucleotide binding" evidence="8">
    <location>
        <begin position="253"/>
        <end position="421"/>
    </location>
</feature>
<dbReference type="EMBL" id="JACCBS010000003">
    <property type="protein sequence ID" value="NYE58069.1"/>
    <property type="molecule type" value="Genomic_DNA"/>
</dbReference>
<evidence type="ECO:0000313" key="10">
    <source>
        <dbReference type="Proteomes" id="UP000604066"/>
    </source>
</evidence>
<dbReference type="Proteomes" id="UP000604066">
    <property type="component" value="Unassembled WGS sequence"/>
</dbReference>
<evidence type="ECO:0000256" key="1">
    <source>
        <dbReference type="ARBA" id="ARBA00005715"/>
    </source>
</evidence>
<evidence type="ECO:0000313" key="9">
    <source>
        <dbReference type="EMBL" id="NYE58069.1"/>
    </source>
</evidence>
<comment type="similarity">
    <text evidence="1">Belongs to the four-carbon acid sugar kinase family.</text>
</comment>
<evidence type="ECO:0000256" key="4">
    <source>
        <dbReference type="ARBA" id="ARBA00022777"/>
    </source>
</evidence>
<dbReference type="InterPro" id="IPR010737">
    <property type="entry name" value="4-carb_acid_sugar_kinase_N"/>
</dbReference>
<comment type="caution">
    <text evidence="9">The sequence shown here is derived from an EMBL/GenBank/DDBJ whole genome shotgun (WGS) entry which is preliminary data.</text>
</comment>
<evidence type="ECO:0000256" key="3">
    <source>
        <dbReference type="ARBA" id="ARBA00022741"/>
    </source>
</evidence>
<dbReference type="Pfam" id="PF17042">
    <property type="entry name" value="NBD_C"/>
    <property type="match status" value="1"/>
</dbReference>